<keyword evidence="2" id="KW-1185">Reference proteome</keyword>
<name>A0A5D0GJ74_9FLAO</name>
<dbReference type="RefSeq" id="WP_148452873.1">
    <property type="nucleotide sequence ID" value="NZ_VSFC01000012.1"/>
</dbReference>
<dbReference type="EMBL" id="VSFC01000012">
    <property type="protein sequence ID" value="TYA59024.1"/>
    <property type="molecule type" value="Genomic_DNA"/>
</dbReference>
<evidence type="ECO:0000313" key="2">
    <source>
        <dbReference type="Proteomes" id="UP000324550"/>
    </source>
</evidence>
<proteinExistence type="predicted"/>
<sequence>METNLSLFNQINSLSYWFLLESNYKSSVVLDAEKDSYFVSIKKGNKHLYTHHISHFSKKNKNFLKFELIAVVNSLLHIRETVVHRQQQQQSA</sequence>
<reference evidence="1 2" key="1">
    <citation type="submission" date="2019-08" db="EMBL/GenBank/DDBJ databases">
        <title>Formosa sediminis sp. nov., isolated from marine sediment.</title>
        <authorList>
            <person name="Cao W.R."/>
        </authorList>
    </citation>
    <scope>NUCLEOTIDE SEQUENCE [LARGE SCALE GENOMIC DNA]</scope>
    <source>
        <strain evidence="1 2">1494</strain>
    </source>
</reference>
<organism evidence="1 2">
    <name type="scientific">Formosa maritima</name>
    <dbReference type="NCBI Taxonomy" id="2592046"/>
    <lineage>
        <taxon>Bacteria</taxon>
        <taxon>Pseudomonadati</taxon>
        <taxon>Bacteroidota</taxon>
        <taxon>Flavobacteriia</taxon>
        <taxon>Flavobacteriales</taxon>
        <taxon>Flavobacteriaceae</taxon>
        <taxon>Formosa</taxon>
    </lineage>
</organism>
<dbReference type="AlphaFoldDB" id="A0A5D0GJ74"/>
<accession>A0A5D0GJ74</accession>
<dbReference type="Proteomes" id="UP000324550">
    <property type="component" value="Unassembled WGS sequence"/>
</dbReference>
<dbReference type="OrthoDB" id="1451580at2"/>
<protein>
    <submittedName>
        <fullName evidence="1">Uncharacterized protein</fullName>
    </submittedName>
</protein>
<comment type="caution">
    <text evidence="1">The sequence shown here is derived from an EMBL/GenBank/DDBJ whole genome shotgun (WGS) entry which is preliminary data.</text>
</comment>
<evidence type="ECO:0000313" key="1">
    <source>
        <dbReference type="EMBL" id="TYA59024.1"/>
    </source>
</evidence>
<gene>
    <name evidence="1" type="ORF">FVF61_02425</name>
</gene>